<sequence length="80" mass="9455">MITINIINRQFNRIQLFKEKGYERYRSRNRGESQLQLLDQSSERYREIEDPKTKISTLLGGLLKRYSEEGDLMKPVGSSM</sequence>
<dbReference type="Proteomes" id="UP000054709">
    <property type="component" value="Unassembled WGS sequence"/>
</dbReference>
<dbReference type="EMBL" id="LCZJ02000037">
    <property type="protein sequence ID" value="KTD84182.1"/>
    <property type="molecule type" value="Genomic_DNA"/>
</dbReference>
<comment type="caution">
    <text evidence="1">The sequence shown here is derived from an EMBL/GenBank/DDBJ whole genome shotgun (WGS) entry which is preliminary data.</text>
</comment>
<keyword evidence="2" id="KW-1185">Reference proteome</keyword>
<organism evidence="1 2">
    <name type="scientific">Paenibacillus etheri</name>
    <dbReference type="NCBI Taxonomy" id="1306852"/>
    <lineage>
        <taxon>Bacteria</taxon>
        <taxon>Bacillati</taxon>
        <taxon>Bacillota</taxon>
        <taxon>Bacilli</taxon>
        <taxon>Bacillales</taxon>
        <taxon>Paenibacillaceae</taxon>
        <taxon>Paenibacillus</taxon>
    </lineage>
</organism>
<protein>
    <submittedName>
        <fullName evidence="1">Uncharacterized protein</fullName>
    </submittedName>
</protein>
<dbReference type="RefSeq" id="WP_060626253.1">
    <property type="nucleotide sequence ID" value="NZ_LCZJ02000037.1"/>
</dbReference>
<reference evidence="1 2" key="1">
    <citation type="journal article" date="2015" name="Int. Biodeterior. Biodegradation">
        <title>Physiological and genetic screening methods for the isolation of methyl tert-butyl ether-degrading bacteria for bioremediation purposes.</title>
        <authorList>
            <person name="Guisado I.M."/>
            <person name="Purswani J."/>
            <person name="Gonzalez Lopez J."/>
            <person name="Pozo C."/>
        </authorList>
    </citation>
    <scope>NUCLEOTIDE SEQUENCE [LARGE SCALE GENOMIC DNA]</scope>
    <source>
        <strain evidence="1 2">SH7</strain>
    </source>
</reference>
<evidence type="ECO:0000313" key="1">
    <source>
        <dbReference type="EMBL" id="KTD84182.1"/>
    </source>
</evidence>
<gene>
    <name evidence="1" type="ORF">UQ64_28915</name>
</gene>
<name>A0A0W1AS64_9BACL</name>
<accession>A0A0W1AS64</accession>
<proteinExistence type="predicted"/>
<dbReference type="AlphaFoldDB" id="A0A0W1AS64"/>
<evidence type="ECO:0000313" key="2">
    <source>
        <dbReference type="Proteomes" id="UP000054709"/>
    </source>
</evidence>